<evidence type="ECO:0000313" key="2">
    <source>
        <dbReference type="Proteomes" id="UP000017836"/>
    </source>
</evidence>
<sequence length="82" mass="8923">MLGKTSPLAIVTPAQLVSQKSSNSTTENWRPALLLLDVAFVEPPAPMAFSILAISSGVWFAKEKGGLLAFGKEEDFRGRRYI</sequence>
<organism evidence="1 2">
    <name type="scientific">Amborella trichopoda</name>
    <dbReference type="NCBI Taxonomy" id="13333"/>
    <lineage>
        <taxon>Eukaryota</taxon>
        <taxon>Viridiplantae</taxon>
        <taxon>Streptophyta</taxon>
        <taxon>Embryophyta</taxon>
        <taxon>Tracheophyta</taxon>
        <taxon>Spermatophyta</taxon>
        <taxon>Magnoliopsida</taxon>
        <taxon>Amborellales</taxon>
        <taxon>Amborellaceae</taxon>
        <taxon>Amborella</taxon>
    </lineage>
</organism>
<dbReference type="AlphaFoldDB" id="W1PC38"/>
<gene>
    <name evidence="1" type="ORF">AMTR_s00007p00110480</name>
</gene>
<dbReference type="Proteomes" id="UP000017836">
    <property type="component" value="Unassembled WGS sequence"/>
</dbReference>
<dbReference type="EMBL" id="KI394011">
    <property type="protein sequence ID" value="ERN05254.1"/>
    <property type="molecule type" value="Genomic_DNA"/>
</dbReference>
<proteinExistence type="predicted"/>
<reference evidence="2" key="1">
    <citation type="journal article" date="2013" name="Science">
        <title>The Amborella genome and the evolution of flowering plants.</title>
        <authorList>
            <consortium name="Amborella Genome Project"/>
        </authorList>
    </citation>
    <scope>NUCLEOTIDE SEQUENCE [LARGE SCALE GENOMIC DNA]</scope>
</reference>
<evidence type="ECO:0000313" key="1">
    <source>
        <dbReference type="EMBL" id="ERN05254.1"/>
    </source>
</evidence>
<keyword evidence="2" id="KW-1185">Reference proteome</keyword>
<name>W1PC38_AMBTC</name>
<protein>
    <submittedName>
        <fullName evidence="1">Uncharacterized protein</fullName>
    </submittedName>
</protein>
<dbReference type="HOGENOM" id="CLU_2561327_0_0_1"/>
<accession>W1PC38</accession>
<dbReference type="Gramene" id="ERN05254">
    <property type="protein sequence ID" value="ERN05254"/>
    <property type="gene ID" value="AMTR_s00007p00110480"/>
</dbReference>